<dbReference type="Pfam" id="PF00128">
    <property type="entry name" value="Alpha-amylase"/>
    <property type="match status" value="2"/>
</dbReference>
<name>A0A1W1V878_9DEIO</name>
<evidence type="ECO:0000256" key="4">
    <source>
        <dbReference type="ARBA" id="ARBA00012595"/>
    </source>
</evidence>
<dbReference type="InterPro" id="IPR013777">
    <property type="entry name" value="A-amylase-like"/>
</dbReference>
<evidence type="ECO:0000256" key="11">
    <source>
        <dbReference type="SAM" id="SignalP"/>
    </source>
</evidence>
<dbReference type="GO" id="GO:0005975">
    <property type="term" value="P:carbohydrate metabolic process"/>
    <property type="evidence" value="ECO:0007669"/>
    <property type="project" value="InterPro"/>
</dbReference>
<evidence type="ECO:0000256" key="5">
    <source>
        <dbReference type="ARBA" id="ARBA00022723"/>
    </source>
</evidence>
<dbReference type="STRING" id="695939.SAMN00790413_00426"/>
<evidence type="ECO:0000256" key="7">
    <source>
        <dbReference type="ARBA" id="ARBA00022801"/>
    </source>
</evidence>
<dbReference type="GO" id="GO:0005509">
    <property type="term" value="F:calcium ion binding"/>
    <property type="evidence" value="ECO:0007669"/>
    <property type="project" value="InterPro"/>
</dbReference>
<keyword evidence="7" id="KW-0378">Hydrolase</keyword>
<dbReference type="GO" id="GO:0004556">
    <property type="term" value="F:alpha-amylase activity"/>
    <property type="evidence" value="ECO:0007669"/>
    <property type="project" value="UniProtKB-EC"/>
</dbReference>
<comment type="similarity">
    <text evidence="3">Belongs to the glycosyl hydrolase 13 family.</text>
</comment>
<evidence type="ECO:0000313" key="14">
    <source>
        <dbReference type="Proteomes" id="UP000192582"/>
    </source>
</evidence>
<dbReference type="Gene3D" id="2.60.40.1180">
    <property type="entry name" value="Golgi alpha-mannosidase II"/>
    <property type="match status" value="1"/>
</dbReference>
<evidence type="ECO:0000256" key="6">
    <source>
        <dbReference type="ARBA" id="ARBA00022729"/>
    </source>
</evidence>
<sequence>MSKRTFGGLLALSLALASCGITSTPSGSSTTASTGEVHAQAVGGTNIDTWRRQIIYLTLPDRFNNGTTSNDNAGAPNCFNKASATKFHGGDLAGLRQQLGYIKGMGASTLWTTPVYAQVGEVNGGTSNAACGYHGYWPNFKNPADTATEPKLGTGADLSGLITDLHNNGMKYMMDMVANHAGYAASVAQTNPGWFHSTCTGDDINCPLAGLPDFRQEDSTVANYLTNLSRSWTGTYAIDAIRMDTAKHVPLSYWQSSWIPGVLAARPNTFLLAEAFLTGSASQLKPFYDAGFDSTFNFPLRNALVSGFARAGGLDAVAASTQDYVNTLGLNRALLTVNILDNHDVPRFLNEPGFGVAEDEIRRRYHLGLGALFTLPGIPQLYYGDEIGMYGGADPDNRRDMPSWAWTSTGRAGTYSGFLPNPGLTYNLVQKLASVRTNNAALWKGTYAELWRPNGGTNVYSFYRGYSDSTTASRIIVVFNNNPSSASVTLNIGANTGISSADRTYLAARTFDDQAGQGAPATATSSGGNLTVNLPAKTFAIYRAR</sequence>
<evidence type="ECO:0000259" key="12">
    <source>
        <dbReference type="SMART" id="SM00642"/>
    </source>
</evidence>
<dbReference type="SUPFAM" id="SSF51445">
    <property type="entry name" value="(Trans)glycosidases"/>
    <property type="match status" value="1"/>
</dbReference>
<evidence type="ECO:0000256" key="1">
    <source>
        <dbReference type="ARBA" id="ARBA00000548"/>
    </source>
</evidence>
<dbReference type="Pfam" id="PF02806">
    <property type="entry name" value="Alpha-amylase_C"/>
    <property type="match status" value="1"/>
</dbReference>
<proteinExistence type="inferred from homology"/>
<dbReference type="InterPro" id="IPR006047">
    <property type="entry name" value="GH13_cat_dom"/>
</dbReference>
<reference evidence="13 14" key="1">
    <citation type="submission" date="2017-04" db="EMBL/GenBank/DDBJ databases">
        <authorList>
            <person name="Afonso C.L."/>
            <person name="Miller P.J."/>
            <person name="Scott M.A."/>
            <person name="Spackman E."/>
            <person name="Goraichik I."/>
            <person name="Dimitrov K.M."/>
            <person name="Suarez D.L."/>
            <person name="Swayne D.E."/>
        </authorList>
    </citation>
    <scope>NUCLEOTIDE SEQUENCE [LARGE SCALE GENOMIC DNA]</scope>
    <source>
        <strain evidence="13 14">KR-140</strain>
    </source>
</reference>
<keyword evidence="9" id="KW-0119">Carbohydrate metabolism</keyword>
<dbReference type="OrthoDB" id="53578at2"/>
<dbReference type="InterPro" id="IPR006048">
    <property type="entry name" value="A-amylase/branching_C"/>
</dbReference>
<feature type="chain" id="PRO_5012190366" description="alpha-amylase" evidence="11">
    <location>
        <begin position="18"/>
        <end position="545"/>
    </location>
</feature>
<dbReference type="InterPro" id="IPR013780">
    <property type="entry name" value="Glyco_hydro_b"/>
</dbReference>
<protein>
    <recommendedName>
        <fullName evidence="4">alpha-amylase</fullName>
        <ecNumber evidence="4">3.2.1.1</ecNumber>
    </recommendedName>
</protein>
<dbReference type="Proteomes" id="UP000192582">
    <property type="component" value="Unassembled WGS sequence"/>
</dbReference>
<organism evidence="13 14">
    <name type="scientific">Deinococcus hopiensis KR-140</name>
    <dbReference type="NCBI Taxonomy" id="695939"/>
    <lineage>
        <taxon>Bacteria</taxon>
        <taxon>Thermotogati</taxon>
        <taxon>Deinococcota</taxon>
        <taxon>Deinococci</taxon>
        <taxon>Deinococcales</taxon>
        <taxon>Deinococcaceae</taxon>
        <taxon>Deinococcus</taxon>
    </lineage>
</organism>
<evidence type="ECO:0000256" key="9">
    <source>
        <dbReference type="ARBA" id="ARBA00023277"/>
    </source>
</evidence>
<keyword evidence="6 11" id="KW-0732">Signal</keyword>
<dbReference type="PIRSF" id="PIRSF001024">
    <property type="entry name" value="Alph-amyl_fung"/>
    <property type="match status" value="1"/>
</dbReference>
<feature type="signal peptide" evidence="11">
    <location>
        <begin position="1"/>
        <end position="17"/>
    </location>
</feature>
<evidence type="ECO:0000313" key="13">
    <source>
        <dbReference type="EMBL" id="SMB89446.1"/>
    </source>
</evidence>
<feature type="domain" description="Glycosyl hydrolase family 13 catalytic" evidence="12">
    <location>
        <begin position="57"/>
        <end position="436"/>
    </location>
</feature>
<evidence type="ECO:0000256" key="3">
    <source>
        <dbReference type="ARBA" id="ARBA00008061"/>
    </source>
</evidence>
<dbReference type="PANTHER" id="PTHR10357:SF215">
    <property type="entry name" value="ALPHA-AMYLASE 1"/>
    <property type="match status" value="1"/>
</dbReference>
<dbReference type="PANTHER" id="PTHR10357">
    <property type="entry name" value="ALPHA-AMYLASE FAMILY MEMBER"/>
    <property type="match status" value="1"/>
</dbReference>
<dbReference type="InterPro" id="IPR017853">
    <property type="entry name" value="GH"/>
</dbReference>
<keyword evidence="8" id="KW-0106">Calcium</keyword>
<dbReference type="Gene3D" id="3.20.20.80">
    <property type="entry name" value="Glycosidases"/>
    <property type="match status" value="1"/>
</dbReference>
<dbReference type="EC" id="3.2.1.1" evidence="4"/>
<evidence type="ECO:0000256" key="8">
    <source>
        <dbReference type="ARBA" id="ARBA00022837"/>
    </source>
</evidence>
<evidence type="ECO:0000256" key="2">
    <source>
        <dbReference type="ARBA" id="ARBA00001913"/>
    </source>
</evidence>
<keyword evidence="5" id="KW-0479">Metal-binding</keyword>
<dbReference type="AlphaFoldDB" id="A0A1W1V878"/>
<dbReference type="EMBL" id="FWWU01000009">
    <property type="protein sequence ID" value="SMB89446.1"/>
    <property type="molecule type" value="Genomic_DNA"/>
</dbReference>
<keyword evidence="14" id="KW-1185">Reference proteome</keyword>
<evidence type="ECO:0000256" key="10">
    <source>
        <dbReference type="ARBA" id="ARBA00023295"/>
    </source>
</evidence>
<comment type="catalytic activity">
    <reaction evidence="1">
        <text>Endohydrolysis of (1-&gt;4)-alpha-D-glucosidic linkages in polysaccharides containing three or more (1-&gt;4)-alpha-linked D-glucose units.</text>
        <dbReference type="EC" id="3.2.1.1"/>
    </reaction>
</comment>
<keyword evidence="10 13" id="KW-0326">Glycosidase</keyword>
<dbReference type="PROSITE" id="PS51257">
    <property type="entry name" value="PROKAR_LIPOPROTEIN"/>
    <property type="match status" value="1"/>
</dbReference>
<comment type="cofactor">
    <cofactor evidence="2">
        <name>Ca(2+)</name>
        <dbReference type="ChEBI" id="CHEBI:29108"/>
    </cofactor>
</comment>
<accession>A0A1W1V878</accession>
<dbReference type="SMART" id="SM00642">
    <property type="entry name" value="Aamy"/>
    <property type="match status" value="1"/>
</dbReference>
<gene>
    <name evidence="13" type="ORF">SAMN00790413_00426</name>
</gene>